<dbReference type="SUPFAM" id="SSF52540">
    <property type="entry name" value="P-loop containing nucleoside triphosphate hydrolases"/>
    <property type="match status" value="1"/>
</dbReference>
<dbReference type="PANTHER" id="PTHR11669">
    <property type="entry name" value="REPLICATION FACTOR C / DNA POLYMERASE III GAMMA-TAU SUBUNIT"/>
    <property type="match status" value="1"/>
</dbReference>
<evidence type="ECO:0000313" key="1">
    <source>
        <dbReference type="EMBL" id="EKC45955.1"/>
    </source>
</evidence>
<reference evidence="1" key="1">
    <citation type="journal article" date="2013" name="Environ. Microbiol.">
        <title>Microbiota from the distal guts of lean and obese adolescents exhibit partial functional redundancy besides clear differences in community structure.</title>
        <authorList>
            <person name="Ferrer M."/>
            <person name="Ruiz A."/>
            <person name="Lanza F."/>
            <person name="Haange S.B."/>
            <person name="Oberbach A."/>
            <person name="Till H."/>
            <person name="Bargiela R."/>
            <person name="Campoy C."/>
            <person name="Segura M.T."/>
            <person name="Richter M."/>
            <person name="von Bergen M."/>
            <person name="Seifert J."/>
            <person name="Suarez A."/>
        </authorList>
    </citation>
    <scope>NUCLEOTIDE SEQUENCE</scope>
</reference>
<name>K1RWV6_9ZZZZ</name>
<dbReference type="AlphaFoldDB" id="K1RWV6"/>
<sequence>MEDIFNQQLNFFNFIEKEIDNNRISHAYLIETNNYAGTDMLIKEFLKYLLCKDKRTNQSCNCKICNLIDNNSYPDIENIYADGNYIKKEQLIKVQDNFRNKSNYDNKQIYIIWDAERLNSSSANTMLKFLEEPEDGIVAILVATNRYKVIETIVSRCQVLSLNATADNKLSDNEQSICDILFSFNNLFCNYDNLLSLIPDRVIAKDCLKSIENAVFDWVKAKKNSYGLSLNQLINIIDILEKTLNKLEYNVNYKLAIDNLLTDMMEVKNEKVGNLC</sequence>
<dbReference type="Pfam" id="PF13177">
    <property type="entry name" value="DNA_pol3_delta2"/>
    <property type="match status" value="1"/>
</dbReference>
<dbReference type="InterPro" id="IPR050238">
    <property type="entry name" value="DNA_Rep/Repair_Clamp_Loader"/>
</dbReference>
<gene>
    <name evidence="1" type="ORF">OBE_16550</name>
</gene>
<proteinExistence type="predicted"/>
<organism evidence="1">
    <name type="scientific">human gut metagenome</name>
    <dbReference type="NCBI Taxonomy" id="408170"/>
    <lineage>
        <taxon>unclassified sequences</taxon>
        <taxon>metagenomes</taxon>
        <taxon>organismal metagenomes</taxon>
    </lineage>
</organism>
<dbReference type="EMBL" id="AJWZ01011233">
    <property type="protein sequence ID" value="EKC45955.1"/>
    <property type="molecule type" value="Genomic_DNA"/>
</dbReference>
<protein>
    <submittedName>
        <fullName evidence="1">DNA polymerase III, delta prime subunit</fullName>
    </submittedName>
</protein>
<accession>K1RWV6</accession>
<dbReference type="PANTHER" id="PTHR11669:SF8">
    <property type="entry name" value="DNA POLYMERASE III SUBUNIT DELTA"/>
    <property type="match status" value="1"/>
</dbReference>
<dbReference type="GO" id="GO:0006261">
    <property type="term" value="P:DNA-templated DNA replication"/>
    <property type="evidence" value="ECO:0007669"/>
    <property type="project" value="TreeGrafter"/>
</dbReference>
<dbReference type="Gene3D" id="3.40.50.300">
    <property type="entry name" value="P-loop containing nucleotide triphosphate hydrolases"/>
    <property type="match status" value="1"/>
</dbReference>
<dbReference type="InterPro" id="IPR027417">
    <property type="entry name" value="P-loop_NTPase"/>
</dbReference>
<comment type="caution">
    <text evidence="1">The sequence shown here is derived from an EMBL/GenBank/DDBJ whole genome shotgun (WGS) entry which is preliminary data.</text>
</comment>